<evidence type="ECO:0000313" key="2">
    <source>
        <dbReference type="Proteomes" id="UP000272252"/>
    </source>
</evidence>
<dbReference type="RefSeq" id="WP_125448510.1">
    <property type="nucleotide sequence ID" value="NZ_RJNK01000001.1"/>
</dbReference>
<evidence type="ECO:0000313" key="1">
    <source>
        <dbReference type="EMBL" id="RSI66536.1"/>
    </source>
</evidence>
<comment type="caution">
    <text evidence="1">The sequence shown here is derived from an EMBL/GenBank/DDBJ whole genome shotgun (WGS) entry which is preliminary data.</text>
</comment>
<proteinExistence type="predicted"/>
<sequence>MVRQNYFDILNQMEFDPQRELKNLVDLLKMENNLGYGYYTTINSAISDNFLDYPNRSTFTSYSQMIEVIISNIYNTTEQLFVFSELLVDIFCNLAEKFTEEESEFIQVIFDNITRFLELSNHELITLENGDKIIVEKNVYASEVSQIVSETSIQDAIKVLEYNHFSNKGNIQRKKEILIALANYLEPFRRELNNSEELKDILKVNNQKVIAFEKLFEMYNNFGLRHNNSNQYHLDLADDELEQWYDDIYTSTLFVILSMDESRILSKLKTLREG</sequence>
<dbReference type="EMBL" id="RJNK01000001">
    <property type="protein sequence ID" value="RSI66536.1"/>
    <property type="molecule type" value="Genomic_DNA"/>
</dbReference>
<gene>
    <name evidence="1" type="ORF">D8862_02080</name>
</gene>
<organism evidence="1 2">
    <name type="scientific">Streptococcus oralis</name>
    <dbReference type="NCBI Taxonomy" id="1303"/>
    <lineage>
        <taxon>Bacteria</taxon>
        <taxon>Bacillati</taxon>
        <taxon>Bacillota</taxon>
        <taxon>Bacilli</taxon>
        <taxon>Lactobacillales</taxon>
        <taxon>Streptococcaceae</taxon>
        <taxon>Streptococcus</taxon>
    </lineage>
</organism>
<protein>
    <submittedName>
        <fullName evidence="1">Uncharacterized protein</fullName>
    </submittedName>
</protein>
<dbReference type="AlphaFoldDB" id="A0A3R9I1M0"/>
<accession>A0A3R9I1M0</accession>
<name>A0A3R9I1M0_STROR</name>
<dbReference type="Proteomes" id="UP000272252">
    <property type="component" value="Unassembled WGS sequence"/>
</dbReference>
<reference evidence="1 2" key="1">
    <citation type="submission" date="2018-11" db="EMBL/GenBank/DDBJ databases">
        <title>Species Designations Belie Phenotypic and Genotypic Heterogeneity in Oral Streptococci.</title>
        <authorList>
            <person name="Velsko I."/>
        </authorList>
    </citation>
    <scope>NUCLEOTIDE SEQUENCE [LARGE SCALE GENOMIC DNA]</scope>
    <source>
        <strain evidence="1 2">BCC59</strain>
    </source>
</reference>
<dbReference type="OrthoDB" id="2217731at2"/>